<keyword evidence="1" id="KW-1133">Transmembrane helix</keyword>
<feature type="non-terminal residue" evidence="2">
    <location>
        <position position="1"/>
    </location>
</feature>
<comment type="caution">
    <text evidence="2">The sequence shown here is derived from an EMBL/GenBank/DDBJ whole genome shotgun (WGS) entry which is preliminary data.</text>
</comment>
<keyword evidence="1" id="KW-0812">Transmembrane</keyword>
<gene>
    <name evidence="2" type="ORF">OMM_07126</name>
</gene>
<protein>
    <recommendedName>
        <fullName evidence="4">2-hydroxyglutaryl-CoA dehydratase D-component</fullName>
    </recommendedName>
</protein>
<dbReference type="Gene3D" id="3.40.50.11890">
    <property type="match status" value="1"/>
</dbReference>
<dbReference type="EMBL" id="ATBP01000084">
    <property type="protein sequence ID" value="ETR73142.1"/>
    <property type="molecule type" value="Genomic_DNA"/>
</dbReference>
<dbReference type="AlphaFoldDB" id="A0A1V1PE02"/>
<accession>A0A1V1PE02</accession>
<dbReference type="InterPro" id="IPR010327">
    <property type="entry name" value="FldB/FldC_alpha/beta"/>
</dbReference>
<proteinExistence type="predicted"/>
<organism evidence="2 3">
    <name type="scientific">Candidatus Magnetoglobus multicellularis str. Araruama</name>
    <dbReference type="NCBI Taxonomy" id="890399"/>
    <lineage>
        <taxon>Bacteria</taxon>
        <taxon>Pseudomonadati</taxon>
        <taxon>Thermodesulfobacteriota</taxon>
        <taxon>Desulfobacteria</taxon>
        <taxon>Desulfobacterales</taxon>
        <taxon>Desulfobacteraceae</taxon>
        <taxon>Candidatus Magnetoglobus</taxon>
    </lineage>
</organism>
<name>A0A1V1PE02_9BACT</name>
<feature type="transmembrane region" description="Helical" evidence="1">
    <location>
        <begin position="12"/>
        <end position="32"/>
    </location>
</feature>
<evidence type="ECO:0008006" key="4">
    <source>
        <dbReference type="Google" id="ProtNLM"/>
    </source>
</evidence>
<evidence type="ECO:0000313" key="3">
    <source>
        <dbReference type="Proteomes" id="UP000189670"/>
    </source>
</evidence>
<reference evidence="3" key="1">
    <citation type="submission" date="2012-11" db="EMBL/GenBank/DDBJ databases">
        <authorList>
            <person name="Lucero-Rivera Y.E."/>
            <person name="Tovar-Ramirez D."/>
        </authorList>
    </citation>
    <scope>NUCLEOTIDE SEQUENCE [LARGE SCALE GENOMIC DNA]</scope>
    <source>
        <strain evidence="3">Araruama</strain>
    </source>
</reference>
<evidence type="ECO:0000313" key="2">
    <source>
        <dbReference type="EMBL" id="ETR73142.1"/>
    </source>
</evidence>
<keyword evidence="1" id="KW-0472">Membrane</keyword>
<dbReference type="Proteomes" id="UP000189670">
    <property type="component" value="Unassembled WGS sequence"/>
</dbReference>
<sequence length="147" mass="16696">LYAHDRGKQRCMTTFCFSPIVLLAMDIVPVVMEPLTVLPSILWKRGTYDFMNYCFEAGLSETSCSSQRGALGAYLADLCQPIDFIVFDSGGVCDTNANVFSFSASYMNKPMFQLDYPASFLDEKTREYQRKDFRDLIAFLEKQTGKN</sequence>
<evidence type="ECO:0000256" key="1">
    <source>
        <dbReference type="SAM" id="Phobius"/>
    </source>
</evidence>
<dbReference type="Pfam" id="PF06050">
    <property type="entry name" value="HGD-D"/>
    <property type="match status" value="1"/>
</dbReference>